<organism evidence="1 2">
    <name type="scientific">Campylobacter subantarcticus LMG 24374</name>
    <dbReference type="NCBI Taxonomy" id="1388751"/>
    <lineage>
        <taxon>Bacteria</taxon>
        <taxon>Pseudomonadati</taxon>
        <taxon>Campylobacterota</taxon>
        <taxon>Epsilonproteobacteria</taxon>
        <taxon>Campylobacterales</taxon>
        <taxon>Campylobacteraceae</taxon>
        <taxon>Campylobacter</taxon>
    </lineage>
</organism>
<dbReference type="Proteomes" id="UP000031135">
    <property type="component" value="Chromosome"/>
</dbReference>
<reference evidence="1 2" key="1">
    <citation type="journal article" date="2014" name="Genome Biol. Evol.">
        <title>Comparative Genomics of the Campylobacter lari Group.</title>
        <authorList>
            <person name="Miller W.G."/>
            <person name="Yee E."/>
            <person name="Chapman M.H."/>
            <person name="Smith T.P."/>
            <person name="Bono J.L."/>
            <person name="Huynh S."/>
            <person name="Parker C.T."/>
            <person name="Vandamme P."/>
            <person name="Luong K."/>
            <person name="Korlach J."/>
        </authorList>
    </citation>
    <scope>NUCLEOTIDE SEQUENCE [LARGE SCALE GENOMIC DNA]</scope>
    <source>
        <strain evidence="1 2">LMG 24374</strain>
    </source>
</reference>
<gene>
    <name evidence="1" type="ORF">CSUB8521_1707</name>
</gene>
<protein>
    <recommendedName>
        <fullName evidence="3">DUF5666 domain-containing protein</fullName>
    </recommendedName>
</protein>
<evidence type="ECO:0000313" key="1">
    <source>
        <dbReference type="EMBL" id="AJC91508.1"/>
    </source>
</evidence>
<proteinExistence type="predicted"/>
<evidence type="ECO:0000313" key="2">
    <source>
        <dbReference type="Proteomes" id="UP000031135"/>
    </source>
</evidence>
<dbReference type="KEGG" id="csm:CSUB8521_1707"/>
<name>A0A0A8HBN3_9BACT</name>
<accession>A0A0A8HBN3</accession>
<evidence type="ECO:0008006" key="3">
    <source>
        <dbReference type="Google" id="ProtNLM"/>
    </source>
</evidence>
<sequence length="104" mass="11624">MRFFLILICINTFAFAYKVQGILKNTTAHTISIQTSFDNNLIITVLPQTHIEVYSCGIFGSNKKQANTQDLKKGSLVKVKGGKNGSIIIAEKIIVECDEQRRAY</sequence>
<dbReference type="AlphaFoldDB" id="A0A0A8HBN3"/>
<dbReference type="OrthoDB" id="5355999at2"/>
<dbReference type="RefSeq" id="WP_039664664.1">
    <property type="nucleotide sequence ID" value="NZ_CP007772.1"/>
</dbReference>
<dbReference type="EMBL" id="CP007772">
    <property type="protein sequence ID" value="AJC91508.1"/>
    <property type="molecule type" value="Genomic_DNA"/>
</dbReference>
<dbReference type="HOGENOM" id="CLU_2128883_0_0_7"/>